<dbReference type="EMBL" id="BAABEO010000012">
    <property type="protein sequence ID" value="GAA3683268.1"/>
    <property type="molecule type" value="Genomic_DNA"/>
</dbReference>
<keyword evidence="2" id="KW-1185">Reference proteome</keyword>
<evidence type="ECO:0000313" key="1">
    <source>
        <dbReference type="EMBL" id="GAA3683268.1"/>
    </source>
</evidence>
<proteinExistence type="predicted"/>
<dbReference type="PANTHER" id="PTHR30528:SF0">
    <property type="entry name" value="CYTOPLASMIC PROTEIN"/>
    <property type="match status" value="1"/>
</dbReference>
<name>A0ABP7CB16_9MICC</name>
<dbReference type="InterPro" id="IPR009351">
    <property type="entry name" value="AlkZ-like"/>
</dbReference>
<comment type="caution">
    <text evidence="1">The sequence shown here is derived from an EMBL/GenBank/DDBJ whole genome shotgun (WGS) entry which is preliminary data.</text>
</comment>
<dbReference type="Proteomes" id="UP001500752">
    <property type="component" value="Unassembled WGS sequence"/>
</dbReference>
<reference evidence="2" key="1">
    <citation type="journal article" date="2019" name="Int. J. Syst. Evol. Microbiol.">
        <title>The Global Catalogue of Microorganisms (GCM) 10K type strain sequencing project: providing services to taxonomists for standard genome sequencing and annotation.</title>
        <authorList>
            <consortium name="The Broad Institute Genomics Platform"/>
            <consortium name="The Broad Institute Genome Sequencing Center for Infectious Disease"/>
            <person name="Wu L."/>
            <person name="Ma J."/>
        </authorList>
    </citation>
    <scope>NUCLEOTIDE SEQUENCE [LARGE SCALE GENOMIC DNA]</scope>
    <source>
        <strain evidence="2">JCM 30742</strain>
    </source>
</reference>
<dbReference type="Pfam" id="PF06224">
    <property type="entry name" value="AlkZ-like"/>
    <property type="match status" value="1"/>
</dbReference>
<accession>A0ABP7CB16</accession>
<dbReference type="PANTHER" id="PTHR30528">
    <property type="entry name" value="CYTOPLASMIC PROTEIN"/>
    <property type="match status" value="1"/>
</dbReference>
<sequence length="414" mass="44884">MTPAGSARMTLSQARRIALAAQGLHRERPAGPATAGSVGRTFARLELLQIDAVNVLTRAHYLPLFSRLGPYDTALLDRLAEVAPRRMVEYWAHEASFVRPGHFADLRAWQRRRWMGEWAAEGPLQRALGDAILALLEASAPLTARQVAEHLGHAGPRDGSGWGWNWNHAKRALEILFAAGEVGSVGRTSQFERRYAPIGRVLPAGGDTLPDPDEAAERLVLAASAALGIASARCLADYFRLPVRAATAAADRLVSRGDLETATVEGWPGPRYLHPAAARPRRAAGRALLGPFDSMVFERRRLQDLFGFRYRLEIYVPAAQRVHGYYVLPFLLRDRMAARVDLRADRGAGRLEVRGAFAEPDAEPDTAVELAAELGLMAEWLGLDGVVVQPNGNLAAALAAAAATRSGTNAGHRS</sequence>
<evidence type="ECO:0000313" key="2">
    <source>
        <dbReference type="Proteomes" id="UP001500752"/>
    </source>
</evidence>
<gene>
    <name evidence="1" type="ORF">GCM10023081_21480</name>
</gene>
<protein>
    <submittedName>
        <fullName evidence="1">Winged helix-turn-helix domain-containing protein</fullName>
    </submittedName>
</protein>
<organism evidence="1 2">
    <name type="scientific">Arthrobacter ginkgonis</name>
    <dbReference type="NCBI Taxonomy" id="1630594"/>
    <lineage>
        <taxon>Bacteria</taxon>
        <taxon>Bacillati</taxon>
        <taxon>Actinomycetota</taxon>
        <taxon>Actinomycetes</taxon>
        <taxon>Micrococcales</taxon>
        <taxon>Micrococcaceae</taxon>
        <taxon>Arthrobacter</taxon>
    </lineage>
</organism>